<comment type="caution">
    <text evidence="1">The sequence shown here is derived from an EMBL/GenBank/DDBJ whole genome shotgun (WGS) entry which is preliminary data.</text>
</comment>
<dbReference type="Pfam" id="PF13374">
    <property type="entry name" value="TPR_10"/>
    <property type="match status" value="1"/>
</dbReference>
<dbReference type="SMART" id="SM00028">
    <property type="entry name" value="TPR"/>
    <property type="match status" value="5"/>
</dbReference>
<dbReference type="Gene3D" id="1.25.40.10">
    <property type="entry name" value="Tetratricopeptide repeat domain"/>
    <property type="match status" value="2"/>
</dbReference>
<dbReference type="RefSeq" id="WP_117679489.1">
    <property type="nucleotide sequence ID" value="NZ_CAJJKC010000001.1"/>
</dbReference>
<evidence type="ECO:0000313" key="1">
    <source>
        <dbReference type="EMBL" id="RGL10423.1"/>
    </source>
</evidence>
<dbReference type="Pfam" id="PF13424">
    <property type="entry name" value="TPR_12"/>
    <property type="match status" value="1"/>
</dbReference>
<dbReference type="EMBL" id="QSRJ01000005">
    <property type="protein sequence ID" value="RGL10423.1"/>
    <property type="molecule type" value="Genomic_DNA"/>
</dbReference>
<dbReference type="InterPro" id="IPR011990">
    <property type="entry name" value="TPR-like_helical_dom_sf"/>
</dbReference>
<proteinExistence type="predicted"/>
<sequence>MAAGAFDLKAFYARVDGLYRDGRGDKVYRYLADSLAAARRSGDSLAIVAVASELGGVERVRGNLRQAEALYDEALLVHGRMSSPDAASSANLLINKGDVLVAQGRYAAAVDLFDRAEALLGDGIKTAYQRSAICNNRSAAYREMGEYALARRDLRRAVSLLDLVDGAQDKRAVAQVSLAQTLVKEGRLDEARREIDAALRAYETISHGRDIHRPNAFACSGQIAYLMGDYRLAADHMRRAAESLRDKVGASPMVERLQEECRRMQRLADA</sequence>
<dbReference type="Proteomes" id="UP000260943">
    <property type="component" value="Unassembled WGS sequence"/>
</dbReference>
<dbReference type="Pfam" id="PF07721">
    <property type="entry name" value="TPR_4"/>
    <property type="match status" value="1"/>
</dbReference>
<gene>
    <name evidence="1" type="ORF">DXC81_05150</name>
</gene>
<dbReference type="InterPro" id="IPR019734">
    <property type="entry name" value="TPR_rpt"/>
</dbReference>
<dbReference type="PANTHER" id="PTHR47691">
    <property type="entry name" value="REGULATOR-RELATED"/>
    <property type="match status" value="1"/>
</dbReference>
<protein>
    <submittedName>
        <fullName evidence="1">Uncharacterized protein</fullName>
    </submittedName>
</protein>
<evidence type="ECO:0000313" key="2">
    <source>
        <dbReference type="Proteomes" id="UP000260943"/>
    </source>
</evidence>
<accession>A0A3E4QU90</accession>
<dbReference type="GO" id="GO:0042802">
    <property type="term" value="F:identical protein binding"/>
    <property type="evidence" value="ECO:0007669"/>
    <property type="project" value="InterPro"/>
</dbReference>
<dbReference type="SUPFAM" id="SSF48452">
    <property type="entry name" value="TPR-like"/>
    <property type="match status" value="2"/>
</dbReference>
<dbReference type="InterPro" id="IPR011717">
    <property type="entry name" value="TPR-4"/>
</dbReference>
<dbReference type="PANTHER" id="PTHR47691:SF3">
    <property type="entry name" value="HTH-TYPE TRANSCRIPTIONAL REGULATOR RV0890C-RELATED"/>
    <property type="match status" value="1"/>
</dbReference>
<reference evidence="1 2" key="1">
    <citation type="submission" date="2018-08" db="EMBL/GenBank/DDBJ databases">
        <title>A genome reference for cultivated species of the human gut microbiota.</title>
        <authorList>
            <person name="Zou Y."/>
            <person name="Xue W."/>
            <person name="Luo G."/>
        </authorList>
    </citation>
    <scope>NUCLEOTIDE SEQUENCE [LARGE SCALE GENOMIC DNA]</scope>
    <source>
        <strain evidence="1 2">TF08-14</strain>
    </source>
</reference>
<dbReference type="AlphaFoldDB" id="A0A3E4QU90"/>
<name>A0A3E4QU90_9ACTN</name>
<organism evidence="1 2">
    <name type="scientific">Collinsella tanakaei</name>
    <dbReference type="NCBI Taxonomy" id="626935"/>
    <lineage>
        <taxon>Bacteria</taxon>
        <taxon>Bacillati</taxon>
        <taxon>Actinomycetota</taxon>
        <taxon>Coriobacteriia</taxon>
        <taxon>Coriobacteriales</taxon>
        <taxon>Coriobacteriaceae</taxon>
        <taxon>Collinsella</taxon>
    </lineage>
</organism>